<dbReference type="PRINTS" id="PR00344">
    <property type="entry name" value="BCTRLSENSOR"/>
</dbReference>
<evidence type="ECO:0000259" key="14">
    <source>
        <dbReference type="PROSITE" id="PS50109"/>
    </source>
</evidence>
<dbReference type="PANTHER" id="PTHR42878">
    <property type="entry name" value="TWO-COMPONENT HISTIDINE KINASE"/>
    <property type="match status" value="1"/>
</dbReference>
<dbReference type="SUPFAM" id="SSF158472">
    <property type="entry name" value="HAMP domain-like"/>
    <property type="match status" value="1"/>
</dbReference>
<name>A0ABV7T547_9GAMM</name>
<dbReference type="InterPro" id="IPR035965">
    <property type="entry name" value="PAS-like_dom_sf"/>
</dbReference>
<evidence type="ECO:0000256" key="5">
    <source>
        <dbReference type="ARBA" id="ARBA00022679"/>
    </source>
</evidence>
<keyword evidence="18" id="KW-1185">Reference proteome</keyword>
<evidence type="ECO:0000256" key="1">
    <source>
        <dbReference type="ARBA" id="ARBA00000085"/>
    </source>
</evidence>
<dbReference type="InterPro" id="IPR031909">
    <property type="entry name" value="KinB_sensor_dom"/>
</dbReference>
<dbReference type="SMART" id="SM00387">
    <property type="entry name" value="HATPase_c"/>
    <property type="match status" value="1"/>
</dbReference>
<dbReference type="EC" id="2.7.13.3" evidence="3"/>
<dbReference type="SUPFAM" id="SSF55785">
    <property type="entry name" value="PYP-like sensor domain (PAS domain)"/>
    <property type="match status" value="1"/>
</dbReference>
<dbReference type="Pfam" id="PF08448">
    <property type="entry name" value="PAS_4"/>
    <property type="match status" value="1"/>
</dbReference>
<keyword evidence="9 17" id="KW-0067">ATP-binding</keyword>
<dbReference type="Gene3D" id="3.30.450.20">
    <property type="entry name" value="PAS domain"/>
    <property type="match status" value="1"/>
</dbReference>
<dbReference type="PROSITE" id="PS50112">
    <property type="entry name" value="PAS"/>
    <property type="match status" value="1"/>
</dbReference>
<keyword evidence="7" id="KW-0547">Nucleotide-binding</keyword>
<protein>
    <recommendedName>
        <fullName evidence="3">histidine kinase</fullName>
        <ecNumber evidence="3">2.7.13.3</ecNumber>
    </recommendedName>
</protein>
<dbReference type="Gene3D" id="1.20.120.880">
    <property type="entry name" value="Histidine kinase (KinB), sensor domain"/>
    <property type="match status" value="1"/>
</dbReference>
<dbReference type="CDD" id="cd00130">
    <property type="entry name" value="PAS"/>
    <property type="match status" value="1"/>
</dbReference>
<dbReference type="PROSITE" id="PS50885">
    <property type="entry name" value="HAMP"/>
    <property type="match status" value="1"/>
</dbReference>
<dbReference type="InterPro" id="IPR005467">
    <property type="entry name" value="His_kinase_dom"/>
</dbReference>
<dbReference type="SMART" id="SM00304">
    <property type="entry name" value="HAMP"/>
    <property type="match status" value="1"/>
</dbReference>
<evidence type="ECO:0000256" key="13">
    <source>
        <dbReference type="SAM" id="Phobius"/>
    </source>
</evidence>
<organism evidence="17 18">
    <name type="scientific">Stutzerimonas tarimensis</name>
    <dbReference type="NCBI Taxonomy" id="1507735"/>
    <lineage>
        <taxon>Bacteria</taxon>
        <taxon>Pseudomonadati</taxon>
        <taxon>Pseudomonadota</taxon>
        <taxon>Gammaproteobacteria</taxon>
        <taxon>Pseudomonadales</taxon>
        <taxon>Pseudomonadaceae</taxon>
        <taxon>Stutzerimonas</taxon>
    </lineage>
</organism>
<feature type="domain" description="Histidine kinase" evidence="14">
    <location>
        <begin position="382"/>
        <end position="595"/>
    </location>
</feature>
<evidence type="ECO:0000256" key="12">
    <source>
        <dbReference type="ARBA" id="ARBA00023136"/>
    </source>
</evidence>
<evidence type="ECO:0000256" key="2">
    <source>
        <dbReference type="ARBA" id="ARBA00004141"/>
    </source>
</evidence>
<dbReference type="InterPro" id="IPR038320">
    <property type="entry name" value="KinB_N_sf"/>
</dbReference>
<evidence type="ECO:0000313" key="17">
    <source>
        <dbReference type="EMBL" id="MFC3608270.1"/>
    </source>
</evidence>
<dbReference type="SUPFAM" id="SSF47384">
    <property type="entry name" value="Homodimeric domain of signal transducing histidine kinase"/>
    <property type="match status" value="1"/>
</dbReference>
<comment type="catalytic activity">
    <reaction evidence="1">
        <text>ATP + protein L-histidine = ADP + protein N-phospho-L-histidine.</text>
        <dbReference type="EC" id="2.7.13.3"/>
    </reaction>
</comment>
<dbReference type="CDD" id="cd00082">
    <property type="entry name" value="HisKA"/>
    <property type="match status" value="1"/>
</dbReference>
<keyword evidence="11" id="KW-0902">Two-component regulatory system</keyword>
<evidence type="ECO:0000256" key="10">
    <source>
        <dbReference type="ARBA" id="ARBA00022989"/>
    </source>
</evidence>
<evidence type="ECO:0000259" key="15">
    <source>
        <dbReference type="PROSITE" id="PS50112"/>
    </source>
</evidence>
<keyword evidence="10 13" id="KW-1133">Transmembrane helix</keyword>
<comment type="subcellular location">
    <subcellularLocation>
        <location evidence="2">Membrane</location>
        <topology evidence="2">Multi-pass membrane protein</topology>
    </subcellularLocation>
</comment>
<dbReference type="InterPro" id="IPR003594">
    <property type="entry name" value="HATPase_dom"/>
</dbReference>
<feature type="domain" description="HAMP" evidence="16">
    <location>
        <begin position="195"/>
        <end position="247"/>
    </location>
</feature>
<gene>
    <name evidence="17" type="ORF">ACFOMF_10820</name>
</gene>
<dbReference type="Pfam" id="PF02518">
    <property type="entry name" value="HATPase_c"/>
    <property type="match status" value="1"/>
</dbReference>
<dbReference type="Pfam" id="PF00512">
    <property type="entry name" value="HisKA"/>
    <property type="match status" value="1"/>
</dbReference>
<evidence type="ECO:0000256" key="4">
    <source>
        <dbReference type="ARBA" id="ARBA00022553"/>
    </source>
</evidence>
<dbReference type="Proteomes" id="UP001595630">
    <property type="component" value="Unassembled WGS sequence"/>
</dbReference>
<dbReference type="InterPro" id="IPR000014">
    <property type="entry name" value="PAS"/>
</dbReference>
<evidence type="ECO:0000256" key="8">
    <source>
        <dbReference type="ARBA" id="ARBA00022777"/>
    </source>
</evidence>
<keyword evidence="5" id="KW-0808">Transferase</keyword>
<dbReference type="Pfam" id="PF00672">
    <property type="entry name" value="HAMP"/>
    <property type="match status" value="1"/>
</dbReference>
<dbReference type="RefSeq" id="WP_386364647.1">
    <property type="nucleotide sequence ID" value="NZ_JBHRXZ010000022.1"/>
</dbReference>
<dbReference type="NCBIfam" id="TIGR00229">
    <property type="entry name" value="sensory_box"/>
    <property type="match status" value="1"/>
</dbReference>
<feature type="domain" description="PAS" evidence="15">
    <location>
        <begin position="256"/>
        <end position="296"/>
    </location>
</feature>
<dbReference type="EMBL" id="JBHRXZ010000022">
    <property type="protein sequence ID" value="MFC3608270.1"/>
    <property type="molecule type" value="Genomic_DNA"/>
</dbReference>
<dbReference type="InterPro" id="IPR003660">
    <property type="entry name" value="HAMP_dom"/>
</dbReference>
<dbReference type="InterPro" id="IPR036890">
    <property type="entry name" value="HATPase_C_sf"/>
</dbReference>
<dbReference type="CDD" id="cd00075">
    <property type="entry name" value="HATPase"/>
    <property type="match status" value="1"/>
</dbReference>
<evidence type="ECO:0000256" key="6">
    <source>
        <dbReference type="ARBA" id="ARBA00022692"/>
    </source>
</evidence>
<keyword evidence="12 13" id="KW-0472">Membrane</keyword>
<sequence>MKLQMKLRTRLFLGFSALMTVALLGLTLALVSVLQMAKSQERLINDSFGIIEINQNLRQSLEQHITLLIRRQNDRPQDKAVQQNFLNTLTQGLSEAHDESERRAYRAIGDAYSDFIHQLSFPRTTTWQLGQDDELTLSLQRVRDLMRDMQSDAYERIRHTESAGRDRALLVASVLGLTGVAVLLVGFVTAHGFARRFGDPIERLSGAADRIGRGDFDITLPNSPIAELSSLIRRFGLMAQALHQFQQTNVEALVNGQQRLQALLDSIDDGLLIIDRQGRLEHANPVAQRQLAWENEYLGSTLGQALGYPELDEAAQQVLHDRPLAQPPRDLDIEADGERRLLSWRLSPVSHHDGRISGAVMVLHDVTDQRNFERVRNEFVLRASHELRTPVTGIQMAFSLLRERLKFPPDSRESDLLLTVHDEMQRLVRLINDLLDFSRYQSGQQKLELMPCDIPALLTEARERFESQAAERGIELDLEIQPELPNLLLDRGQMERVLDNLLTNALRHTPDDGVVRLQARRHGDRLIMSVEDNGEGIPYSQQARIFEPFVQIGRRHGGAGLGLALCKEIAQLHGGRIGVHSRIGHGTIFYIALPI</sequence>
<dbReference type="InterPro" id="IPR003661">
    <property type="entry name" value="HisK_dim/P_dom"/>
</dbReference>
<dbReference type="Gene3D" id="1.10.287.130">
    <property type="match status" value="1"/>
</dbReference>
<evidence type="ECO:0000256" key="9">
    <source>
        <dbReference type="ARBA" id="ARBA00022840"/>
    </source>
</evidence>
<reference evidence="18" key="1">
    <citation type="journal article" date="2019" name="Int. J. Syst. Evol. Microbiol.">
        <title>The Global Catalogue of Microorganisms (GCM) 10K type strain sequencing project: providing services to taxonomists for standard genome sequencing and annotation.</title>
        <authorList>
            <consortium name="The Broad Institute Genomics Platform"/>
            <consortium name="The Broad Institute Genome Sequencing Center for Infectious Disease"/>
            <person name="Wu L."/>
            <person name="Ma J."/>
        </authorList>
    </citation>
    <scope>NUCLEOTIDE SEQUENCE [LARGE SCALE GENOMIC DNA]</scope>
    <source>
        <strain evidence="18">KCTC 42447</strain>
    </source>
</reference>
<dbReference type="Pfam" id="PF16767">
    <property type="entry name" value="KinB_sensor"/>
    <property type="match status" value="1"/>
</dbReference>
<dbReference type="SMART" id="SM00388">
    <property type="entry name" value="HisKA"/>
    <property type="match status" value="1"/>
</dbReference>
<proteinExistence type="predicted"/>
<keyword evidence="4" id="KW-0597">Phosphoprotein</keyword>
<evidence type="ECO:0000256" key="11">
    <source>
        <dbReference type="ARBA" id="ARBA00023012"/>
    </source>
</evidence>
<dbReference type="SMART" id="SM00091">
    <property type="entry name" value="PAS"/>
    <property type="match status" value="1"/>
</dbReference>
<evidence type="ECO:0000313" key="18">
    <source>
        <dbReference type="Proteomes" id="UP001595630"/>
    </source>
</evidence>
<dbReference type="PANTHER" id="PTHR42878:SF7">
    <property type="entry name" value="SENSOR HISTIDINE KINASE GLRK"/>
    <property type="match status" value="1"/>
</dbReference>
<keyword evidence="6 13" id="KW-0812">Transmembrane</keyword>
<keyword evidence="8" id="KW-0418">Kinase</keyword>
<dbReference type="InterPro" id="IPR004358">
    <property type="entry name" value="Sig_transdc_His_kin-like_C"/>
</dbReference>
<dbReference type="InterPro" id="IPR036097">
    <property type="entry name" value="HisK_dim/P_sf"/>
</dbReference>
<dbReference type="Gene3D" id="3.30.565.10">
    <property type="entry name" value="Histidine kinase-like ATPase, C-terminal domain"/>
    <property type="match status" value="1"/>
</dbReference>
<evidence type="ECO:0000256" key="7">
    <source>
        <dbReference type="ARBA" id="ARBA00022741"/>
    </source>
</evidence>
<dbReference type="CDD" id="cd06225">
    <property type="entry name" value="HAMP"/>
    <property type="match status" value="1"/>
</dbReference>
<dbReference type="GO" id="GO:0005524">
    <property type="term" value="F:ATP binding"/>
    <property type="evidence" value="ECO:0007669"/>
    <property type="project" value="UniProtKB-KW"/>
</dbReference>
<dbReference type="InterPro" id="IPR013656">
    <property type="entry name" value="PAS_4"/>
</dbReference>
<evidence type="ECO:0000259" key="16">
    <source>
        <dbReference type="PROSITE" id="PS50885"/>
    </source>
</evidence>
<evidence type="ECO:0000256" key="3">
    <source>
        <dbReference type="ARBA" id="ARBA00012438"/>
    </source>
</evidence>
<feature type="transmembrane region" description="Helical" evidence="13">
    <location>
        <begin position="168"/>
        <end position="194"/>
    </location>
</feature>
<dbReference type="InterPro" id="IPR050351">
    <property type="entry name" value="BphY/WalK/GraS-like"/>
</dbReference>
<accession>A0ABV7T547</accession>
<dbReference type="SUPFAM" id="SSF55874">
    <property type="entry name" value="ATPase domain of HSP90 chaperone/DNA topoisomerase II/histidine kinase"/>
    <property type="match status" value="1"/>
</dbReference>
<comment type="caution">
    <text evidence="17">The sequence shown here is derived from an EMBL/GenBank/DDBJ whole genome shotgun (WGS) entry which is preliminary data.</text>
</comment>
<dbReference type="PROSITE" id="PS50109">
    <property type="entry name" value="HIS_KIN"/>
    <property type="match status" value="1"/>
</dbReference>